<keyword evidence="4" id="KW-0238">DNA-binding</keyword>
<sequence>MNSGQVSKATGVSQRMIRHYESIGLMPRPDRRDNGYRDYSPASIERLRFIANARDLGFQVDEISVLLGLWDDRTRASSEVKAIALEHAEDLARKAAALEAMRRTLLELAEGCSGDARPDCPILAGLAEPRRRPARQLTEFSGKPKEGV</sequence>
<dbReference type="Pfam" id="PF09278">
    <property type="entry name" value="MerR-DNA-bind"/>
    <property type="match status" value="1"/>
</dbReference>
<proteinExistence type="predicted"/>
<dbReference type="NCBIfam" id="TIGR02044">
    <property type="entry name" value="CueR"/>
    <property type="match status" value="1"/>
</dbReference>
<gene>
    <name evidence="7" type="primary">cueR</name>
    <name evidence="7" type="ORF">POM99_19940</name>
</gene>
<dbReference type="Proteomes" id="UP001222770">
    <property type="component" value="Unassembled WGS sequence"/>
</dbReference>
<comment type="caution">
    <text evidence="7">The sequence shown here is derived from an EMBL/GenBank/DDBJ whole genome shotgun (WGS) entry which is preliminary data.</text>
</comment>
<dbReference type="EMBL" id="JAROCY010000028">
    <property type="protein sequence ID" value="MDF8335484.1"/>
    <property type="molecule type" value="Genomic_DNA"/>
</dbReference>
<keyword evidence="8" id="KW-1185">Reference proteome</keyword>
<name>A0ABT6CNJ8_9SPHN</name>
<dbReference type="InterPro" id="IPR015358">
    <property type="entry name" value="Tscrpt_reg_MerR_DNA-bd"/>
</dbReference>
<accession>A0ABT6CNJ8</accession>
<evidence type="ECO:0000259" key="6">
    <source>
        <dbReference type="PROSITE" id="PS50937"/>
    </source>
</evidence>
<feature type="domain" description="HTH merR-type" evidence="6">
    <location>
        <begin position="1"/>
        <end position="69"/>
    </location>
</feature>
<evidence type="ECO:0000256" key="5">
    <source>
        <dbReference type="ARBA" id="ARBA00023163"/>
    </source>
</evidence>
<comment type="subcellular location">
    <subcellularLocation>
        <location evidence="1">Cytoplasm</location>
    </subcellularLocation>
</comment>
<reference evidence="7 8" key="1">
    <citation type="submission" date="2023-03" db="EMBL/GenBank/DDBJ databases">
        <title>Novosphingobium cyanobacteriorum sp. nov., isolated from a eutrophic reservoir during the Microcystis bloom period.</title>
        <authorList>
            <person name="Kang M."/>
            <person name="Le V."/>
            <person name="Ko S.-R."/>
            <person name="Lee S.-A."/>
            <person name="Ahn C.-Y."/>
        </authorList>
    </citation>
    <scope>NUCLEOTIDE SEQUENCE [LARGE SCALE GENOMIC DNA]</scope>
    <source>
        <strain evidence="7 8">HBC54</strain>
    </source>
</reference>
<dbReference type="PROSITE" id="PS50937">
    <property type="entry name" value="HTH_MERR_2"/>
    <property type="match status" value="1"/>
</dbReference>
<evidence type="ECO:0000313" key="7">
    <source>
        <dbReference type="EMBL" id="MDF8335484.1"/>
    </source>
</evidence>
<dbReference type="Pfam" id="PF00376">
    <property type="entry name" value="MerR"/>
    <property type="match status" value="1"/>
</dbReference>
<evidence type="ECO:0000256" key="2">
    <source>
        <dbReference type="ARBA" id="ARBA00022490"/>
    </source>
</evidence>
<protein>
    <submittedName>
        <fullName evidence="7">Cu(I)-responsive transcriptional regulator</fullName>
    </submittedName>
</protein>
<dbReference type="InterPro" id="IPR011789">
    <property type="entry name" value="CueR"/>
</dbReference>
<dbReference type="PANTHER" id="PTHR30204">
    <property type="entry name" value="REDOX-CYCLING DRUG-SENSING TRANSCRIPTIONAL ACTIVATOR SOXR"/>
    <property type="match status" value="1"/>
</dbReference>
<evidence type="ECO:0000256" key="4">
    <source>
        <dbReference type="ARBA" id="ARBA00023125"/>
    </source>
</evidence>
<dbReference type="SMART" id="SM00422">
    <property type="entry name" value="HTH_MERR"/>
    <property type="match status" value="1"/>
</dbReference>
<keyword evidence="3" id="KW-0805">Transcription regulation</keyword>
<evidence type="ECO:0000256" key="3">
    <source>
        <dbReference type="ARBA" id="ARBA00023015"/>
    </source>
</evidence>
<keyword evidence="5" id="KW-0804">Transcription</keyword>
<dbReference type="InterPro" id="IPR009061">
    <property type="entry name" value="DNA-bd_dom_put_sf"/>
</dbReference>
<dbReference type="SUPFAM" id="SSF46955">
    <property type="entry name" value="Putative DNA-binding domain"/>
    <property type="match status" value="1"/>
</dbReference>
<dbReference type="Gene3D" id="1.10.1660.10">
    <property type="match status" value="1"/>
</dbReference>
<dbReference type="PROSITE" id="PS00552">
    <property type="entry name" value="HTH_MERR_1"/>
    <property type="match status" value="1"/>
</dbReference>
<organism evidence="7 8">
    <name type="scientific">Novosphingobium cyanobacteriorum</name>
    <dbReference type="NCBI Taxonomy" id="3024215"/>
    <lineage>
        <taxon>Bacteria</taxon>
        <taxon>Pseudomonadati</taxon>
        <taxon>Pseudomonadota</taxon>
        <taxon>Alphaproteobacteria</taxon>
        <taxon>Sphingomonadales</taxon>
        <taxon>Sphingomonadaceae</taxon>
        <taxon>Novosphingobium</taxon>
    </lineage>
</organism>
<dbReference type="RefSeq" id="WP_277280445.1">
    <property type="nucleotide sequence ID" value="NZ_JAROCY010000028.1"/>
</dbReference>
<dbReference type="InterPro" id="IPR047057">
    <property type="entry name" value="MerR_fam"/>
</dbReference>
<dbReference type="CDD" id="cd01108">
    <property type="entry name" value="HTH_CueR"/>
    <property type="match status" value="1"/>
</dbReference>
<dbReference type="PRINTS" id="PR00040">
    <property type="entry name" value="HTHMERR"/>
</dbReference>
<keyword evidence="2" id="KW-0963">Cytoplasm</keyword>
<dbReference type="InterPro" id="IPR000551">
    <property type="entry name" value="MerR-type_HTH_dom"/>
</dbReference>
<evidence type="ECO:0000256" key="1">
    <source>
        <dbReference type="ARBA" id="ARBA00004496"/>
    </source>
</evidence>
<evidence type="ECO:0000313" key="8">
    <source>
        <dbReference type="Proteomes" id="UP001222770"/>
    </source>
</evidence>
<dbReference type="PANTHER" id="PTHR30204:SF94">
    <property type="entry name" value="HEAVY METAL-DEPENDENT TRANSCRIPTIONAL REGULATOR HI_0293-RELATED"/>
    <property type="match status" value="1"/>
</dbReference>